<evidence type="ECO:0000256" key="9">
    <source>
        <dbReference type="PIRSR" id="PIRSR005091-2"/>
    </source>
</evidence>
<evidence type="ECO:0000259" key="13">
    <source>
        <dbReference type="Pfam" id="PF00884"/>
    </source>
</evidence>
<evidence type="ECO:0000313" key="14">
    <source>
        <dbReference type="EMBL" id="KRK12508.1"/>
    </source>
</evidence>
<dbReference type="Pfam" id="PF00884">
    <property type="entry name" value="Sulfatase"/>
    <property type="match status" value="1"/>
</dbReference>
<dbReference type="EMBL" id="AZCT01000006">
    <property type="protein sequence ID" value="KRK12508.1"/>
    <property type="molecule type" value="Genomic_DNA"/>
</dbReference>
<feature type="binding site" evidence="10">
    <location>
        <position position="503"/>
    </location>
    <ligand>
        <name>Mn(2+)</name>
        <dbReference type="ChEBI" id="CHEBI:29035"/>
    </ligand>
</feature>
<dbReference type="PANTHER" id="PTHR47371:SF3">
    <property type="entry name" value="PHOSPHOGLYCEROL TRANSFERASE I"/>
    <property type="match status" value="1"/>
</dbReference>
<evidence type="ECO:0000256" key="5">
    <source>
        <dbReference type="ARBA" id="ARBA00022692"/>
    </source>
</evidence>
<comment type="subcellular location">
    <subcellularLocation>
        <location evidence="1">Cell membrane</location>
        <topology evidence="1">Multi-pass membrane protein</topology>
    </subcellularLocation>
</comment>
<feature type="transmembrane region" description="Helical" evidence="12">
    <location>
        <begin position="77"/>
        <end position="99"/>
    </location>
</feature>
<evidence type="ECO:0000256" key="3">
    <source>
        <dbReference type="ARBA" id="ARBA00009983"/>
    </source>
</evidence>
<evidence type="ECO:0000256" key="1">
    <source>
        <dbReference type="ARBA" id="ARBA00004651"/>
    </source>
</evidence>
<sequence>MKRLRLNRLLLWLRNTRIGFLALLLVLLWAKTLFGYFFDFSLGLNDPLQYTLLILNPLGTGIILLSLGLYPKHARRGYLLGIIVYILSTLLLLANVLYYREFTDFLTVTTILGVSKVSQGLGASSLSMVKPHDIIYVLDIVLVALTYLGYGIWNIWRYIHNQPLKWPHFGLSLDASRMPFHLPQAVTVFGVAFFALLTATSEMNRPQLLTRTFDRNYIVKYLGLAPFTIYDAAKTAQNNQVRAQADSANLDPVLQYTRSHYAEPNASYYGAAKGKNVIIIHLESFQQFLIGQKIDGQEVTPFLNSLIKEKDTLSFNNFFHQVGLGKTSDAENMLETSTFGIANGSLFSSLGTENTFEGAPAILKQRAGYTSAVFHGGSASFWNRDNVYKSLGYDNYFSGNFYNHDEKAATEYGIKDKLMLAETPKYLEHLQQPFYTKIITTSNHNPFYITQADSDFPDAGTDDATINGYFKTAHYLDEALREFFDYLKTSGLEKNSLVMLYGDHFGISNDRNTTLAPLLGKDPSKWTAFDNAQLQRVPLIFHMPGLKGGINNTYGGEIDVLPTLLHLLGISSKRYVQFGTDLLSSQHDDVVAFRNHNFVTPKYTVLGSKVYDNTTGKLVTMTPTLQAAITKDQKSVDTRLSLSDDVANRNLLRFYVPLGFKPVNPGQYDYNQSLSKVLSLEHSLGSKSTSLYSKNNDQSTTNLYQTDAPELADDTQPITDFPEKVQAQTDSSASESESSSSETVDIRTKQIK</sequence>
<reference evidence="14 15" key="1">
    <citation type="journal article" date="2015" name="Genome Announc.">
        <title>Expanding the biotechnology potential of lactobacilli through comparative genomics of 213 strains and associated genera.</title>
        <authorList>
            <person name="Sun Z."/>
            <person name="Harris H.M."/>
            <person name="McCann A."/>
            <person name="Guo C."/>
            <person name="Argimon S."/>
            <person name="Zhang W."/>
            <person name="Yang X."/>
            <person name="Jeffery I.B."/>
            <person name="Cooney J.C."/>
            <person name="Kagawa T.F."/>
            <person name="Liu W."/>
            <person name="Song Y."/>
            <person name="Salvetti E."/>
            <person name="Wrobel A."/>
            <person name="Rasinkangas P."/>
            <person name="Parkhill J."/>
            <person name="Rea M.C."/>
            <person name="O'Sullivan O."/>
            <person name="Ritari J."/>
            <person name="Douillard F.P."/>
            <person name="Paul Ross R."/>
            <person name="Yang R."/>
            <person name="Briner A.E."/>
            <person name="Felis G.E."/>
            <person name="de Vos W.M."/>
            <person name="Barrangou R."/>
            <person name="Klaenhammer T.R."/>
            <person name="Caufield P.W."/>
            <person name="Cui Y."/>
            <person name="Zhang H."/>
            <person name="O'Toole P.W."/>
        </authorList>
    </citation>
    <scope>NUCLEOTIDE SEQUENCE [LARGE SCALE GENOMIC DNA]</scope>
    <source>
        <strain evidence="14 15">DSM 20178</strain>
    </source>
</reference>
<dbReference type="SUPFAM" id="SSF53649">
    <property type="entry name" value="Alkaline phosphatase-like"/>
    <property type="match status" value="1"/>
</dbReference>
<feature type="region of interest" description="Disordered" evidence="11">
    <location>
        <begin position="706"/>
        <end position="752"/>
    </location>
</feature>
<protein>
    <submittedName>
        <fullName evidence="14">Sulfatase</fullName>
    </submittedName>
</protein>
<dbReference type="AlphaFoldDB" id="A0A0R1ESZ4"/>
<comment type="pathway">
    <text evidence="2">Cell wall biogenesis; lipoteichoic acid biosynthesis.</text>
</comment>
<dbReference type="GO" id="GO:0046872">
    <property type="term" value="F:metal ion binding"/>
    <property type="evidence" value="ECO:0007669"/>
    <property type="project" value="UniProtKB-KW"/>
</dbReference>
<dbReference type="InterPro" id="IPR050448">
    <property type="entry name" value="OpgB/LTA_synthase_biosynth"/>
</dbReference>
<keyword evidence="9" id="KW-0464">Manganese</keyword>
<evidence type="ECO:0000256" key="2">
    <source>
        <dbReference type="ARBA" id="ARBA00004936"/>
    </source>
</evidence>
<dbReference type="InterPro" id="IPR012160">
    <property type="entry name" value="LtaS-like"/>
</dbReference>
<evidence type="ECO:0000256" key="12">
    <source>
        <dbReference type="SAM" id="Phobius"/>
    </source>
</evidence>
<dbReference type="GO" id="GO:0005886">
    <property type="term" value="C:plasma membrane"/>
    <property type="evidence" value="ECO:0007669"/>
    <property type="project" value="UniProtKB-SubCell"/>
</dbReference>
<feature type="binding site" evidence="9">
    <location>
        <position position="444"/>
    </location>
    <ligand>
        <name>substrate</name>
    </ligand>
</feature>
<comment type="caution">
    <text evidence="14">The sequence shown here is derived from an EMBL/GenBank/DDBJ whole genome shotgun (WGS) entry which is preliminary data.</text>
</comment>
<feature type="domain" description="Sulfatase N-terminal" evidence="13">
    <location>
        <begin position="275"/>
        <end position="570"/>
    </location>
</feature>
<feature type="binding site" evidence="10">
    <location>
        <position position="327"/>
    </location>
    <ligand>
        <name>Mn(2+)</name>
        <dbReference type="ChEBI" id="CHEBI:29035"/>
    </ligand>
</feature>
<comment type="similarity">
    <text evidence="3">Belongs to the LTA synthase family.</text>
</comment>
<feature type="transmembrane region" description="Helical" evidence="12">
    <location>
        <begin position="50"/>
        <end position="70"/>
    </location>
</feature>
<dbReference type="PIRSF" id="PIRSF005091">
    <property type="entry name" value="Mmb_sulf_HI1246"/>
    <property type="match status" value="1"/>
</dbReference>
<feature type="compositionally biased region" description="Low complexity" evidence="11">
    <location>
        <begin position="731"/>
        <end position="742"/>
    </location>
</feature>
<keyword evidence="6 12" id="KW-1133">Transmembrane helix</keyword>
<feature type="binding site" evidence="10">
    <location>
        <position position="504"/>
    </location>
    <ligand>
        <name>Mn(2+)</name>
        <dbReference type="ChEBI" id="CHEBI:29035"/>
    </ligand>
</feature>
<evidence type="ECO:0000313" key="15">
    <source>
        <dbReference type="Proteomes" id="UP000051984"/>
    </source>
</evidence>
<dbReference type="Proteomes" id="UP000051984">
    <property type="component" value="Unassembled WGS sequence"/>
</dbReference>
<feature type="transmembrane region" description="Helical" evidence="12">
    <location>
        <begin position="180"/>
        <end position="199"/>
    </location>
</feature>
<dbReference type="PANTHER" id="PTHR47371">
    <property type="entry name" value="LIPOTEICHOIC ACID SYNTHASE"/>
    <property type="match status" value="1"/>
</dbReference>
<dbReference type="Gene3D" id="3.30.1120.170">
    <property type="match status" value="1"/>
</dbReference>
<dbReference type="InterPro" id="IPR017850">
    <property type="entry name" value="Alkaline_phosphatase_core_sf"/>
</dbReference>
<feature type="transmembrane region" description="Helical" evidence="12">
    <location>
        <begin position="134"/>
        <end position="159"/>
    </location>
</feature>
<feature type="active site" evidence="8">
    <location>
        <position position="327"/>
    </location>
</feature>
<dbReference type="eggNOG" id="COG1368">
    <property type="taxonomic scope" value="Bacteria"/>
</dbReference>
<gene>
    <name evidence="14" type="ORF">FD51_GL002636</name>
</gene>
<dbReference type="CDD" id="cd16015">
    <property type="entry name" value="LTA_synthase"/>
    <property type="match status" value="1"/>
</dbReference>
<evidence type="ECO:0000256" key="7">
    <source>
        <dbReference type="ARBA" id="ARBA00023136"/>
    </source>
</evidence>
<name>A0A0R1ESZ4_LACZE</name>
<accession>A0A0R1ESZ4</accession>
<evidence type="ECO:0000256" key="11">
    <source>
        <dbReference type="SAM" id="MobiDB-lite"/>
    </source>
</evidence>
<evidence type="ECO:0000256" key="8">
    <source>
        <dbReference type="PIRSR" id="PIRSR005091-1"/>
    </source>
</evidence>
<keyword evidence="9" id="KW-0479">Metal-binding</keyword>
<organism evidence="14 15">
    <name type="scientific">Lacticaseibacillus zeae DSM 20178 = KCTC 3804</name>
    <dbReference type="NCBI Taxonomy" id="1423816"/>
    <lineage>
        <taxon>Bacteria</taxon>
        <taxon>Bacillati</taxon>
        <taxon>Bacillota</taxon>
        <taxon>Bacilli</taxon>
        <taxon>Lactobacillales</taxon>
        <taxon>Lactobacillaceae</taxon>
        <taxon>Lacticaseibacillus</taxon>
    </lineage>
</organism>
<evidence type="ECO:0000256" key="10">
    <source>
        <dbReference type="PIRSR" id="PIRSR005091-3"/>
    </source>
</evidence>
<dbReference type="PATRIC" id="fig|1423816.3.peg.2742"/>
<evidence type="ECO:0000256" key="6">
    <source>
        <dbReference type="ARBA" id="ARBA00022989"/>
    </source>
</evidence>
<proteinExistence type="inferred from homology"/>
<evidence type="ECO:0000256" key="4">
    <source>
        <dbReference type="ARBA" id="ARBA00022475"/>
    </source>
</evidence>
<feature type="binding site" evidence="10">
    <location>
        <position position="283"/>
    </location>
    <ligand>
        <name>Mn(2+)</name>
        <dbReference type="ChEBI" id="CHEBI:29035"/>
    </ligand>
</feature>
<keyword evidence="7 12" id="KW-0472">Membrane</keyword>
<feature type="transmembrane region" description="Helical" evidence="12">
    <location>
        <begin position="20"/>
        <end position="38"/>
    </location>
</feature>
<dbReference type="InterPro" id="IPR000917">
    <property type="entry name" value="Sulfatase_N"/>
</dbReference>
<keyword evidence="4" id="KW-1003">Cell membrane</keyword>
<keyword evidence="5 12" id="KW-0812">Transmembrane</keyword>
<dbReference type="RefSeq" id="WP_010488954.1">
    <property type="nucleotide sequence ID" value="NZ_AZCT01000006.1"/>
</dbReference>
<dbReference type="Gene3D" id="3.40.720.10">
    <property type="entry name" value="Alkaline Phosphatase, subunit A"/>
    <property type="match status" value="1"/>
</dbReference>